<gene>
    <name evidence="2" type="ORF">DW352_18860</name>
</gene>
<proteinExistence type="predicted"/>
<evidence type="ECO:0000313" key="2">
    <source>
        <dbReference type="EMBL" id="AXK82395.1"/>
    </source>
</evidence>
<reference evidence="2 3" key="1">
    <citation type="submission" date="2018-07" db="EMBL/GenBank/DDBJ databases">
        <authorList>
            <person name="Quirk P.G."/>
            <person name="Krulwich T.A."/>
        </authorList>
    </citation>
    <scope>NUCLEOTIDE SEQUENCE [LARGE SCALE GENOMIC DNA]</scope>
    <source>
        <strain evidence="2 3">CC-BB4</strain>
    </source>
</reference>
<dbReference type="Pfam" id="PF19588">
    <property type="entry name" value="SxtJ"/>
    <property type="match status" value="1"/>
</dbReference>
<keyword evidence="1" id="KW-0472">Membrane</keyword>
<organism evidence="2 3">
    <name type="scientific">Pseudolabrys taiwanensis</name>
    <dbReference type="NCBI Taxonomy" id="331696"/>
    <lineage>
        <taxon>Bacteria</taxon>
        <taxon>Pseudomonadati</taxon>
        <taxon>Pseudomonadota</taxon>
        <taxon>Alphaproteobacteria</taxon>
        <taxon>Hyphomicrobiales</taxon>
        <taxon>Xanthobacteraceae</taxon>
        <taxon>Pseudolabrys</taxon>
    </lineage>
</organism>
<keyword evidence="1" id="KW-0812">Transmembrane</keyword>
<feature type="transmembrane region" description="Helical" evidence="1">
    <location>
        <begin position="85"/>
        <end position="106"/>
    </location>
</feature>
<keyword evidence="1" id="KW-1133">Transmembrane helix</keyword>
<dbReference type="Proteomes" id="UP000254889">
    <property type="component" value="Chromosome"/>
</dbReference>
<sequence>MAASEPTVAHRKVTASSDRSFGLVFAGFFGVVALLPLIRGGPPRLWALAIAAAFAAVAMLAPRWLQPLNRIWFKLGLLLHHIVNPLIMALMFYGAILPMALLLRALGKDLLRLKRDPDAASYWIVRDPPGPAPQSMNKQF</sequence>
<dbReference type="InterPro" id="IPR045781">
    <property type="entry name" value="SxtJ"/>
</dbReference>
<evidence type="ECO:0000313" key="3">
    <source>
        <dbReference type="Proteomes" id="UP000254889"/>
    </source>
</evidence>
<name>A0A345ZZP8_9HYPH</name>
<keyword evidence="3" id="KW-1185">Reference proteome</keyword>
<dbReference type="RefSeq" id="WP_115692774.1">
    <property type="nucleotide sequence ID" value="NZ_CP031417.1"/>
</dbReference>
<dbReference type="KEGG" id="ptaw:DW352_18860"/>
<evidence type="ECO:0008006" key="4">
    <source>
        <dbReference type="Google" id="ProtNLM"/>
    </source>
</evidence>
<feature type="transmembrane region" description="Helical" evidence="1">
    <location>
        <begin position="20"/>
        <end position="38"/>
    </location>
</feature>
<dbReference type="AlphaFoldDB" id="A0A345ZZP8"/>
<protein>
    <recommendedName>
        <fullName evidence="4">SxtJ</fullName>
    </recommendedName>
</protein>
<evidence type="ECO:0000256" key="1">
    <source>
        <dbReference type="SAM" id="Phobius"/>
    </source>
</evidence>
<dbReference type="EMBL" id="CP031417">
    <property type="protein sequence ID" value="AXK82395.1"/>
    <property type="molecule type" value="Genomic_DNA"/>
</dbReference>
<dbReference type="OrthoDB" id="7375605at2"/>
<feature type="transmembrane region" description="Helical" evidence="1">
    <location>
        <begin position="45"/>
        <end position="65"/>
    </location>
</feature>
<accession>A0A345ZZP8</accession>